<sequence length="183" mass="18902">MIPPPRHASADGLPSHSRSAASPVPIPVSPLHRDTIQIPIGSYNPSESLLGSSPIISPSSRLDTVSEFSDEVPTSAWLGRSGSGKLASSFPSSSGEMMTMKITGGGGGNTPKGSLTTASVVKALPRVSGDLKHLLIECVQVKIVGLVILAGIIYQEGGCASVDLSNVKEAPTRMLKIFKDSIG</sequence>
<reference evidence="2" key="2">
    <citation type="submission" date="2019-07" db="EMBL/GenBank/DDBJ databases">
        <authorList>
            <person name="Yang Y."/>
            <person name="Bocs S."/>
            <person name="Baudouin L."/>
        </authorList>
    </citation>
    <scope>NUCLEOTIDE SEQUENCE</scope>
    <source>
        <tissue evidence="2">Spear leaf of Hainan Tall coconut</tissue>
    </source>
</reference>
<reference evidence="2" key="1">
    <citation type="journal article" date="2017" name="Gigascience">
        <title>The genome draft of coconut (Cocos nucifera).</title>
        <authorList>
            <person name="Xiao Y."/>
            <person name="Xu P."/>
            <person name="Fan H."/>
            <person name="Baudouin L."/>
            <person name="Xia W."/>
            <person name="Bocs S."/>
            <person name="Xu J."/>
            <person name="Li Q."/>
            <person name="Guo A."/>
            <person name="Zhou L."/>
            <person name="Li J."/>
            <person name="Wu Y."/>
            <person name="Ma Z."/>
            <person name="Armero A."/>
            <person name="Issali A.E."/>
            <person name="Liu N."/>
            <person name="Peng M."/>
            <person name="Yang Y."/>
        </authorList>
    </citation>
    <scope>NUCLEOTIDE SEQUENCE</scope>
    <source>
        <tissue evidence="2">Spear leaf of Hainan Tall coconut</tissue>
    </source>
</reference>
<evidence type="ECO:0000256" key="1">
    <source>
        <dbReference type="SAM" id="MobiDB-lite"/>
    </source>
</evidence>
<dbReference type="Proteomes" id="UP000797356">
    <property type="component" value="Chromosome 14"/>
</dbReference>
<organism evidence="2 3">
    <name type="scientific">Cocos nucifera</name>
    <name type="common">Coconut palm</name>
    <dbReference type="NCBI Taxonomy" id="13894"/>
    <lineage>
        <taxon>Eukaryota</taxon>
        <taxon>Viridiplantae</taxon>
        <taxon>Streptophyta</taxon>
        <taxon>Embryophyta</taxon>
        <taxon>Tracheophyta</taxon>
        <taxon>Spermatophyta</taxon>
        <taxon>Magnoliopsida</taxon>
        <taxon>Liliopsida</taxon>
        <taxon>Arecaceae</taxon>
        <taxon>Arecoideae</taxon>
        <taxon>Cocoseae</taxon>
        <taxon>Attaleinae</taxon>
        <taxon>Cocos</taxon>
    </lineage>
</organism>
<feature type="region of interest" description="Disordered" evidence="1">
    <location>
        <begin position="1"/>
        <end position="30"/>
    </location>
</feature>
<evidence type="ECO:0000313" key="3">
    <source>
        <dbReference type="Proteomes" id="UP000797356"/>
    </source>
</evidence>
<evidence type="ECO:0000313" key="2">
    <source>
        <dbReference type="EMBL" id="KAG1368398.1"/>
    </source>
</evidence>
<dbReference type="EMBL" id="CM017885">
    <property type="protein sequence ID" value="KAG1368398.1"/>
    <property type="molecule type" value="Genomic_DNA"/>
</dbReference>
<dbReference type="AlphaFoldDB" id="A0A8K0NCK9"/>
<gene>
    <name evidence="2" type="ORF">COCNU_14G008660</name>
</gene>
<protein>
    <submittedName>
        <fullName evidence="2">Uncharacterized protein</fullName>
    </submittedName>
</protein>
<name>A0A8K0NCK9_COCNU</name>
<accession>A0A8K0NCK9</accession>
<keyword evidence="3" id="KW-1185">Reference proteome</keyword>
<proteinExistence type="predicted"/>
<comment type="caution">
    <text evidence="2">The sequence shown here is derived from an EMBL/GenBank/DDBJ whole genome shotgun (WGS) entry which is preliminary data.</text>
</comment>